<reference evidence="15 16" key="1">
    <citation type="submission" date="2017-04" db="EMBL/GenBank/DDBJ databases">
        <title>Monoglobus pectinilyticus 14 draft genome.</title>
        <authorList>
            <person name="Kim C."/>
            <person name="Rosendale D.I."/>
            <person name="Kelly W.J."/>
            <person name="Tannock G.W."/>
            <person name="Patchett M.L."/>
            <person name="Jordens J.Z."/>
        </authorList>
    </citation>
    <scope>NUCLEOTIDE SEQUENCE [LARGE SCALE GENOMIC DNA]</scope>
    <source>
        <strain evidence="15 16">14</strain>
    </source>
</reference>
<feature type="transmembrane region" description="Helical" evidence="14">
    <location>
        <begin position="395"/>
        <end position="412"/>
    </location>
</feature>
<evidence type="ECO:0000256" key="3">
    <source>
        <dbReference type="ARBA" id="ARBA00022448"/>
    </source>
</evidence>
<feature type="transmembrane region" description="Helical" evidence="14">
    <location>
        <begin position="450"/>
        <end position="468"/>
    </location>
</feature>
<dbReference type="InterPro" id="IPR001734">
    <property type="entry name" value="Na/solute_symporter"/>
</dbReference>
<proteinExistence type="inferred from homology"/>
<dbReference type="NCBIfam" id="TIGR00813">
    <property type="entry name" value="sss"/>
    <property type="match status" value="1"/>
</dbReference>
<dbReference type="GO" id="GO:0005298">
    <property type="term" value="F:proline:sodium symporter activity"/>
    <property type="evidence" value="ECO:0007669"/>
    <property type="project" value="UniProtKB-UniRule"/>
</dbReference>
<dbReference type="EMBL" id="CP020991">
    <property type="protein sequence ID" value="AUO18924.1"/>
    <property type="molecule type" value="Genomic_DNA"/>
</dbReference>
<dbReference type="GO" id="GO:0015824">
    <property type="term" value="P:proline transport"/>
    <property type="evidence" value="ECO:0007669"/>
    <property type="project" value="UniProtKB-UniRule"/>
</dbReference>
<evidence type="ECO:0000256" key="6">
    <source>
        <dbReference type="ARBA" id="ARBA00022847"/>
    </source>
</evidence>
<protein>
    <recommendedName>
        <fullName evidence="14">Sodium/proline symporter</fullName>
    </recommendedName>
    <alternativeName>
        <fullName evidence="14">Proline permease</fullName>
    </alternativeName>
</protein>
<evidence type="ECO:0000256" key="5">
    <source>
        <dbReference type="ARBA" id="ARBA00022692"/>
    </source>
</evidence>
<feature type="transmembrane region" description="Helical" evidence="14">
    <location>
        <begin position="235"/>
        <end position="260"/>
    </location>
</feature>
<organism evidence="15 16">
    <name type="scientific">Monoglobus pectinilyticus</name>
    <dbReference type="NCBI Taxonomy" id="1981510"/>
    <lineage>
        <taxon>Bacteria</taxon>
        <taxon>Bacillati</taxon>
        <taxon>Bacillota</taxon>
        <taxon>Clostridia</taxon>
        <taxon>Monoglobales</taxon>
        <taxon>Monoglobaceae</taxon>
        <taxon>Monoglobus</taxon>
    </lineage>
</organism>
<keyword evidence="6 14" id="KW-0769">Symport</keyword>
<comment type="subcellular location">
    <subcellularLocation>
        <location evidence="1 14">Cell membrane</location>
        <topology evidence="1 14">Multi-pass membrane protein</topology>
    </subcellularLocation>
</comment>
<keyword evidence="8 14" id="KW-0915">Sodium</keyword>
<evidence type="ECO:0000256" key="14">
    <source>
        <dbReference type="RuleBase" id="RU366012"/>
    </source>
</evidence>
<feature type="transmembrane region" description="Helical" evidence="14">
    <location>
        <begin position="191"/>
        <end position="215"/>
    </location>
</feature>
<evidence type="ECO:0000256" key="10">
    <source>
        <dbReference type="ARBA" id="ARBA00023136"/>
    </source>
</evidence>
<comment type="function">
    <text evidence="14">Catalyzes the sodium-dependent uptake of extracellular L-proline.</text>
</comment>
<keyword evidence="9 14" id="KW-0406">Ion transport</keyword>
<accession>A0A2K9P0X3</accession>
<evidence type="ECO:0000256" key="7">
    <source>
        <dbReference type="ARBA" id="ARBA00022989"/>
    </source>
</evidence>
<keyword evidence="16" id="KW-1185">Reference proteome</keyword>
<keyword evidence="4 14" id="KW-1003">Cell membrane</keyword>
<dbReference type="PANTHER" id="PTHR48086:SF3">
    <property type="entry name" value="SODIUM_PROLINE SYMPORTER"/>
    <property type="match status" value="1"/>
</dbReference>
<keyword evidence="10 14" id="KW-0472">Membrane</keyword>
<dbReference type="GO" id="GO:0005886">
    <property type="term" value="C:plasma membrane"/>
    <property type="evidence" value="ECO:0007669"/>
    <property type="project" value="UniProtKB-SubCell"/>
</dbReference>
<keyword evidence="3 14" id="KW-0813">Transport</keyword>
<dbReference type="RefSeq" id="WP_245863001.1">
    <property type="nucleotide sequence ID" value="NZ_CP020991.1"/>
</dbReference>
<dbReference type="PANTHER" id="PTHR48086">
    <property type="entry name" value="SODIUM/PROLINE SYMPORTER-RELATED"/>
    <property type="match status" value="1"/>
</dbReference>
<keyword evidence="14" id="KW-0029">Amino-acid transport</keyword>
<dbReference type="KEGG" id="mpec:B9O19_00741"/>
<sequence length="515" mass="56260">MLTIVIQVVVFAVYLLFMLLIGFGFYNTNNTLNDYFLGGRGLNKWVAAMSAQASDMSGWLLLGLPGTAFLVFGGTTEALWTAIGLLIGTYLNWLFVAKRLRKQTEVSNNSITIPVYFENRFEDKTHILRVASSLFIMFFFLIYTASQFTAGAKLLEATLGVPYVVGLIIGGVIITGYTFTGGFKAVAWTDLIQGIIMFFAIIAIPIIIVCQMGGFEGTAIEFKGLEAAKNEVFSWLPKSAGGTINILLLVSSLGWGLGYFGQPHILSRFMAIRSPKEVRPARIIAMIWVILTLGAAVLIGVLGKVYVENGMVAQNYVEMVNGDSEKIFMVLIQTIFGGSKNIFMIILSGVFLTAILAAIMSTADSQLLVTASTFGEDLYRLFSKKKPSSDSLVRISRYAVVVIALIAIFISLNRNSSVFELVSMAWGGFGAAFGPCILFSLYYRKTTAPAAIAGVLTGGIVDIIWYFLKGGIFNVYELVPAFIISCLVIFVVSQFTKCPESVSKQYDEAQTIEIN</sequence>
<evidence type="ECO:0000256" key="12">
    <source>
        <dbReference type="ARBA" id="ARBA00033708"/>
    </source>
</evidence>
<evidence type="ECO:0000313" key="15">
    <source>
        <dbReference type="EMBL" id="AUO18924.1"/>
    </source>
</evidence>
<feature type="transmembrane region" description="Helical" evidence="14">
    <location>
        <begin position="424"/>
        <end position="443"/>
    </location>
</feature>
<dbReference type="Gene3D" id="1.20.1730.10">
    <property type="entry name" value="Sodium/glucose cotransporter"/>
    <property type="match status" value="1"/>
</dbReference>
<gene>
    <name evidence="15" type="ORF">B9O19_00741</name>
</gene>
<comment type="similarity">
    <text evidence="2 13">Belongs to the sodium:solute symporter (SSF) (TC 2.A.21) family.</text>
</comment>
<dbReference type="GeneID" id="98062165"/>
<dbReference type="GO" id="GO:0031402">
    <property type="term" value="F:sodium ion binding"/>
    <property type="evidence" value="ECO:0007669"/>
    <property type="project" value="UniProtKB-UniRule"/>
</dbReference>
<dbReference type="Pfam" id="PF00474">
    <property type="entry name" value="SSF"/>
    <property type="match status" value="1"/>
</dbReference>
<dbReference type="PROSITE" id="PS00456">
    <property type="entry name" value="NA_SOLUT_SYMP_1"/>
    <property type="match status" value="1"/>
</dbReference>
<dbReference type="InterPro" id="IPR018212">
    <property type="entry name" value="Na/solute_symporter_CS"/>
</dbReference>
<feature type="transmembrane region" description="Helical" evidence="14">
    <location>
        <begin position="127"/>
        <end position="148"/>
    </location>
</feature>
<keyword evidence="5 14" id="KW-0812">Transmembrane</keyword>
<dbReference type="Proteomes" id="UP000235589">
    <property type="component" value="Chromosome"/>
</dbReference>
<dbReference type="InterPro" id="IPR011851">
    <property type="entry name" value="Na/Pro_symporter"/>
</dbReference>
<dbReference type="CDD" id="cd11475">
    <property type="entry name" value="SLC5sbd_PutP"/>
    <property type="match status" value="1"/>
</dbReference>
<comment type="catalytic activity">
    <reaction evidence="12">
        <text>L-proline(in) + Na(+)(in) = L-proline(out) + Na(+)(out)</text>
        <dbReference type="Rhea" id="RHEA:28967"/>
        <dbReference type="ChEBI" id="CHEBI:29101"/>
        <dbReference type="ChEBI" id="CHEBI:60039"/>
    </reaction>
</comment>
<evidence type="ECO:0000256" key="4">
    <source>
        <dbReference type="ARBA" id="ARBA00022475"/>
    </source>
</evidence>
<feature type="transmembrane region" description="Helical" evidence="14">
    <location>
        <begin position="160"/>
        <end position="179"/>
    </location>
</feature>
<feature type="transmembrane region" description="Helical" evidence="14">
    <location>
        <begin position="474"/>
        <end position="495"/>
    </location>
</feature>
<dbReference type="InterPro" id="IPR038377">
    <property type="entry name" value="Na/Glc_symporter_sf"/>
</dbReference>
<dbReference type="AlphaFoldDB" id="A0A2K9P0X3"/>
<keyword evidence="11 14" id="KW-0739">Sodium transport</keyword>
<dbReference type="NCBIfam" id="TIGR02121">
    <property type="entry name" value="Na_Pro_sym"/>
    <property type="match status" value="1"/>
</dbReference>
<dbReference type="PROSITE" id="PS50283">
    <property type="entry name" value="NA_SOLUT_SYMP_3"/>
    <property type="match status" value="1"/>
</dbReference>
<name>A0A2K9P0X3_9FIRM</name>
<evidence type="ECO:0000256" key="9">
    <source>
        <dbReference type="ARBA" id="ARBA00023065"/>
    </source>
</evidence>
<dbReference type="InterPro" id="IPR050277">
    <property type="entry name" value="Sodium:Solute_Symporter"/>
</dbReference>
<evidence type="ECO:0000313" key="16">
    <source>
        <dbReference type="Proteomes" id="UP000235589"/>
    </source>
</evidence>
<evidence type="ECO:0000256" key="8">
    <source>
        <dbReference type="ARBA" id="ARBA00023053"/>
    </source>
</evidence>
<keyword evidence="7 14" id="KW-1133">Transmembrane helix</keyword>
<feature type="transmembrane region" description="Helical" evidence="14">
    <location>
        <begin position="327"/>
        <end position="359"/>
    </location>
</feature>
<feature type="transmembrane region" description="Helical" evidence="14">
    <location>
        <begin position="78"/>
        <end position="97"/>
    </location>
</feature>
<evidence type="ECO:0000256" key="1">
    <source>
        <dbReference type="ARBA" id="ARBA00004651"/>
    </source>
</evidence>
<feature type="transmembrane region" description="Helical" evidence="14">
    <location>
        <begin position="281"/>
        <end position="307"/>
    </location>
</feature>
<feature type="transmembrane region" description="Helical" evidence="14">
    <location>
        <begin position="46"/>
        <end position="72"/>
    </location>
</feature>
<evidence type="ECO:0000256" key="2">
    <source>
        <dbReference type="ARBA" id="ARBA00006434"/>
    </source>
</evidence>
<evidence type="ECO:0000256" key="11">
    <source>
        <dbReference type="ARBA" id="ARBA00023201"/>
    </source>
</evidence>
<feature type="transmembrane region" description="Helical" evidence="14">
    <location>
        <begin position="6"/>
        <end position="26"/>
    </location>
</feature>
<evidence type="ECO:0000256" key="13">
    <source>
        <dbReference type="RuleBase" id="RU362091"/>
    </source>
</evidence>